<feature type="domain" description="OB-fold nucleic acid binding" evidence="8">
    <location>
        <begin position="11"/>
        <end position="103"/>
    </location>
</feature>
<comment type="caution">
    <text evidence="9">The sequence shown here is derived from an EMBL/GenBank/DDBJ whole genome shotgun (WGS) entry which is preliminary data.</text>
</comment>
<dbReference type="InterPro" id="IPR020579">
    <property type="entry name" value="Exonuc_VII_lsu_C"/>
</dbReference>
<dbReference type="EMBL" id="LQQU01000023">
    <property type="protein sequence ID" value="KZE31698.1"/>
    <property type="molecule type" value="Genomic_DNA"/>
</dbReference>
<accession>A0A161R6N9</accession>
<dbReference type="OrthoDB" id="9802795at2"/>
<keyword evidence="3 5" id="KW-0378">Hydrolase</keyword>
<dbReference type="AlphaFoldDB" id="A0A161R6N9"/>
<evidence type="ECO:0000256" key="5">
    <source>
        <dbReference type="HAMAP-Rule" id="MF_00378"/>
    </source>
</evidence>
<dbReference type="HAMAP" id="MF_00378">
    <property type="entry name" value="Exonuc_7_L"/>
    <property type="match status" value="1"/>
</dbReference>
<dbReference type="NCBIfam" id="TIGR00237">
    <property type="entry name" value="xseA"/>
    <property type="match status" value="1"/>
</dbReference>
<dbReference type="Pfam" id="PF02601">
    <property type="entry name" value="Exonuc_VII_L"/>
    <property type="match status" value="1"/>
</dbReference>
<dbReference type="InterPro" id="IPR003753">
    <property type="entry name" value="Exonuc_VII_L"/>
</dbReference>
<dbReference type="InterPro" id="IPR025824">
    <property type="entry name" value="OB-fold_nuc-bd_dom"/>
</dbReference>
<dbReference type="CDD" id="cd04489">
    <property type="entry name" value="ExoVII_LU_OBF"/>
    <property type="match status" value="1"/>
</dbReference>
<organism evidence="9 10">
    <name type="scientific">Crenobacter luteus</name>
    <dbReference type="NCBI Taxonomy" id="1452487"/>
    <lineage>
        <taxon>Bacteria</taxon>
        <taxon>Pseudomonadati</taxon>
        <taxon>Pseudomonadota</taxon>
        <taxon>Betaproteobacteria</taxon>
        <taxon>Neisseriales</taxon>
        <taxon>Neisseriaceae</taxon>
        <taxon>Crenobacter</taxon>
    </lineage>
</organism>
<dbReference type="GO" id="GO:0009318">
    <property type="term" value="C:exodeoxyribonuclease VII complex"/>
    <property type="evidence" value="ECO:0007669"/>
    <property type="project" value="UniProtKB-UniRule"/>
</dbReference>
<comment type="function">
    <text evidence="5">Bidirectionally degrades single-stranded DNA into large acid-insoluble oligonucleotides, which are then degraded further into small acid-soluble oligonucleotides.</text>
</comment>
<keyword evidence="1 5" id="KW-0963">Cytoplasm</keyword>
<keyword evidence="10" id="KW-1185">Reference proteome</keyword>
<dbReference type="EC" id="3.1.11.6" evidence="5"/>
<evidence type="ECO:0000313" key="9">
    <source>
        <dbReference type="EMBL" id="KZE31698.1"/>
    </source>
</evidence>
<evidence type="ECO:0000256" key="3">
    <source>
        <dbReference type="ARBA" id="ARBA00022801"/>
    </source>
</evidence>
<gene>
    <name evidence="5" type="primary">xseA</name>
    <name evidence="9" type="ORF">AVW16_00505</name>
</gene>
<sequence>MLPTPTQSDVISVSTLNRMARDLLEAGLPAVWIGGEISNLTVAASGHAYFSLKDSSAQVRCVMFRQRLAASGVRLAEGMQVELKGTVTLYEARGDYQINVATLRSAGLGRLFEAFERLKARLAAEGLFDEAKKRAIPTHPRAIGVVTSPAAAALRDVISTLKRRAPAIPVILYPTPVQGDGAAQKIADAIRAAGRRAEVDVLIVCRGGGSIEDLWAFNEEAVARALAACPIPVVSGVGHETDFTICDFVADLRAPTPTGAAERVSPSREQMLSQVELARRRLERALGRLMTDKTQQLDYLARRLVHPGQKLARQRERLAATRQRLTLLAEARLSGARRGLSAAETRLARCRPRPAETARELDRLGHALRRALVERLARQRLALAQHEATLVALNPEAVLSRGYAIVEKADGSAVKSPGQLAQGERVTLRLAEGSTHARVDHSSGAQGELPF</sequence>
<evidence type="ECO:0000259" key="7">
    <source>
        <dbReference type="Pfam" id="PF02601"/>
    </source>
</evidence>
<evidence type="ECO:0000256" key="4">
    <source>
        <dbReference type="ARBA" id="ARBA00022839"/>
    </source>
</evidence>
<feature type="domain" description="Exonuclease VII large subunit C-terminal" evidence="7">
    <location>
        <begin position="127"/>
        <end position="437"/>
    </location>
</feature>
<reference evidence="10" key="1">
    <citation type="submission" date="2016-01" db="EMBL/GenBank/DDBJ databases">
        <title>Draft genome of Chromobacterium sp. F49.</title>
        <authorList>
            <person name="Hong K.W."/>
        </authorList>
    </citation>
    <scope>NUCLEOTIDE SEQUENCE [LARGE SCALE GENOMIC DNA]</scope>
    <source>
        <strain evidence="10">CN10</strain>
    </source>
</reference>
<comment type="subcellular location">
    <subcellularLocation>
        <location evidence="5 6">Cytoplasm</location>
    </subcellularLocation>
</comment>
<comment type="similarity">
    <text evidence="5 6">Belongs to the XseA family.</text>
</comment>
<proteinExistence type="inferred from homology"/>
<keyword evidence="2 5" id="KW-0540">Nuclease</keyword>
<dbReference type="Pfam" id="PF13742">
    <property type="entry name" value="tRNA_anti_2"/>
    <property type="match status" value="1"/>
</dbReference>
<dbReference type="RefSeq" id="WP_066612444.1">
    <property type="nucleotide sequence ID" value="NZ_LQQU01000023.1"/>
</dbReference>
<dbReference type="Proteomes" id="UP000076625">
    <property type="component" value="Unassembled WGS sequence"/>
</dbReference>
<dbReference type="GO" id="GO:0006308">
    <property type="term" value="P:DNA catabolic process"/>
    <property type="evidence" value="ECO:0007669"/>
    <property type="project" value="UniProtKB-UniRule"/>
</dbReference>
<evidence type="ECO:0000256" key="1">
    <source>
        <dbReference type="ARBA" id="ARBA00022490"/>
    </source>
</evidence>
<name>A0A161R6N9_9NEIS</name>
<dbReference type="GO" id="GO:0005737">
    <property type="term" value="C:cytoplasm"/>
    <property type="evidence" value="ECO:0007669"/>
    <property type="project" value="UniProtKB-SubCell"/>
</dbReference>
<dbReference type="PANTHER" id="PTHR30008">
    <property type="entry name" value="EXODEOXYRIBONUCLEASE 7 LARGE SUBUNIT"/>
    <property type="match status" value="1"/>
</dbReference>
<dbReference type="PANTHER" id="PTHR30008:SF0">
    <property type="entry name" value="EXODEOXYRIBONUCLEASE 7 LARGE SUBUNIT"/>
    <property type="match status" value="1"/>
</dbReference>
<comment type="subunit">
    <text evidence="5">Heterooligomer composed of large and small subunits.</text>
</comment>
<evidence type="ECO:0000259" key="8">
    <source>
        <dbReference type="Pfam" id="PF13742"/>
    </source>
</evidence>
<comment type="catalytic activity">
    <reaction evidence="5 6">
        <text>Exonucleolytic cleavage in either 5'- to 3'- or 3'- to 5'-direction to yield nucleoside 5'-phosphates.</text>
        <dbReference type="EC" id="3.1.11.6"/>
    </reaction>
</comment>
<keyword evidence="4 5" id="KW-0269">Exonuclease</keyword>
<dbReference type="GO" id="GO:0008855">
    <property type="term" value="F:exodeoxyribonuclease VII activity"/>
    <property type="evidence" value="ECO:0007669"/>
    <property type="project" value="UniProtKB-UniRule"/>
</dbReference>
<evidence type="ECO:0000256" key="6">
    <source>
        <dbReference type="RuleBase" id="RU004355"/>
    </source>
</evidence>
<protein>
    <recommendedName>
        <fullName evidence="5">Exodeoxyribonuclease 7 large subunit</fullName>
        <ecNumber evidence="5">3.1.11.6</ecNumber>
    </recommendedName>
    <alternativeName>
        <fullName evidence="5">Exodeoxyribonuclease VII large subunit</fullName>
        <shortName evidence="5">Exonuclease VII large subunit</shortName>
    </alternativeName>
</protein>
<dbReference type="GO" id="GO:0003676">
    <property type="term" value="F:nucleic acid binding"/>
    <property type="evidence" value="ECO:0007669"/>
    <property type="project" value="InterPro"/>
</dbReference>
<evidence type="ECO:0000313" key="10">
    <source>
        <dbReference type="Proteomes" id="UP000076625"/>
    </source>
</evidence>
<evidence type="ECO:0000256" key="2">
    <source>
        <dbReference type="ARBA" id="ARBA00022722"/>
    </source>
</evidence>
<dbReference type="STRING" id="1452487.AVW16_00505"/>